<comment type="caution">
    <text evidence="2">The sequence shown here is derived from an EMBL/GenBank/DDBJ whole genome shotgun (WGS) entry which is preliminary data.</text>
</comment>
<accession>A0ABV8AR92</accession>
<dbReference type="PANTHER" id="PTHR40260">
    <property type="entry name" value="BLR8190 PROTEIN"/>
    <property type="match status" value="1"/>
</dbReference>
<gene>
    <name evidence="2" type="ORF">ACFOSV_06435</name>
</gene>
<organism evidence="2 3">
    <name type="scientific">Algoriphagus namhaensis</name>
    <dbReference type="NCBI Taxonomy" id="915353"/>
    <lineage>
        <taxon>Bacteria</taxon>
        <taxon>Pseudomonadati</taxon>
        <taxon>Bacteroidota</taxon>
        <taxon>Cytophagia</taxon>
        <taxon>Cytophagales</taxon>
        <taxon>Cyclobacteriaceae</taxon>
        <taxon>Algoriphagus</taxon>
    </lineage>
</organism>
<dbReference type="InterPro" id="IPR011008">
    <property type="entry name" value="Dimeric_a/b-barrel"/>
</dbReference>
<keyword evidence="3" id="KW-1185">Reference proteome</keyword>
<dbReference type="Proteomes" id="UP001595805">
    <property type="component" value="Unassembled WGS sequence"/>
</dbReference>
<sequence length="100" mass="10847">MIKVTVLYGHPTDPEAFESYYATKHMPLVGKMTGFEKAELTKFLPNPDGSKADYYRMAELYYASPEAMQKSLGSDEGKATVGDLGNFATGGVKMLVGEVG</sequence>
<feature type="domain" description="EthD" evidence="1">
    <location>
        <begin position="11"/>
        <end position="89"/>
    </location>
</feature>
<dbReference type="InterPro" id="IPR009799">
    <property type="entry name" value="EthD_dom"/>
</dbReference>
<protein>
    <submittedName>
        <fullName evidence="2">EthD family reductase</fullName>
    </submittedName>
</protein>
<dbReference type="NCBIfam" id="TIGR02118">
    <property type="entry name" value="EthD family reductase"/>
    <property type="match status" value="1"/>
</dbReference>
<dbReference type="Pfam" id="PF07110">
    <property type="entry name" value="EthD"/>
    <property type="match status" value="1"/>
</dbReference>
<evidence type="ECO:0000259" key="1">
    <source>
        <dbReference type="Pfam" id="PF07110"/>
    </source>
</evidence>
<dbReference type="EMBL" id="JBHRZS010000006">
    <property type="protein sequence ID" value="MFC3879804.1"/>
    <property type="molecule type" value="Genomic_DNA"/>
</dbReference>
<dbReference type="SUPFAM" id="SSF54909">
    <property type="entry name" value="Dimeric alpha+beta barrel"/>
    <property type="match status" value="1"/>
</dbReference>
<reference evidence="3" key="1">
    <citation type="journal article" date="2019" name="Int. J. Syst. Evol. Microbiol.">
        <title>The Global Catalogue of Microorganisms (GCM) 10K type strain sequencing project: providing services to taxonomists for standard genome sequencing and annotation.</title>
        <authorList>
            <consortium name="The Broad Institute Genomics Platform"/>
            <consortium name="The Broad Institute Genome Sequencing Center for Infectious Disease"/>
            <person name="Wu L."/>
            <person name="Ma J."/>
        </authorList>
    </citation>
    <scope>NUCLEOTIDE SEQUENCE [LARGE SCALE GENOMIC DNA]</scope>
    <source>
        <strain evidence="3">CCUG 60523</strain>
    </source>
</reference>
<dbReference type="Gene3D" id="3.30.70.100">
    <property type="match status" value="1"/>
</dbReference>
<dbReference type="PANTHER" id="PTHR40260:SF2">
    <property type="entry name" value="BLR8190 PROTEIN"/>
    <property type="match status" value="1"/>
</dbReference>
<dbReference type="RefSeq" id="WP_377904571.1">
    <property type="nucleotide sequence ID" value="NZ_JBHRZS010000006.1"/>
</dbReference>
<name>A0ABV8AR92_9BACT</name>
<evidence type="ECO:0000313" key="3">
    <source>
        <dbReference type="Proteomes" id="UP001595805"/>
    </source>
</evidence>
<evidence type="ECO:0000313" key="2">
    <source>
        <dbReference type="EMBL" id="MFC3879804.1"/>
    </source>
</evidence>
<proteinExistence type="predicted"/>